<accession>A0ABW4E5M5</accession>
<evidence type="ECO:0000313" key="2">
    <source>
        <dbReference type="Proteomes" id="UP001597252"/>
    </source>
</evidence>
<dbReference type="Proteomes" id="UP001597252">
    <property type="component" value="Unassembled WGS sequence"/>
</dbReference>
<sequence length="108" mass="11941">MVNETLLVTMARQADYREPLTADRALQLAKRDGQDVGITITNTHMAISDSSLTITLSLTATGDDVRFPASSGDPYVDLDMFTYYTFEKDHDGNHMLGLTICHAECLAR</sequence>
<name>A0ABW4E5M5_9LACO</name>
<comment type="caution">
    <text evidence="1">The sequence shown here is derived from an EMBL/GenBank/DDBJ whole genome shotgun (WGS) entry which is preliminary data.</text>
</comment>
<dbReference type="EMBL" id="JBHTON010000008">
    <property type="protein sequence ID" value="MFD1484423.1"/>
    <property type="molecule type" value="Genomic_DNA"/>
</dbReference>
<gene>
    <name evidence="1" type="ORF">ACFQ5J_04145</name>
</gene>
<protein>
    <submittedName>
        <fullName evidence="1">Uncharacterized protein</fullName>
    </submittedName>
</protein>
<dbReference type="RefSeq" id="WP_125753371.1">
    <property type="nucleotide sequence ID" value="NZ_JBHTON010000008.1"/>
</dbReference>
<keyword evidence="2" id="KW-1185">Reference proteome</keyword>
<proteinExistence type="predicted"/>
<organism evidence="1 2">
    <name type="scientific">Lacticaseibacillus baoqingensis</name>
    <dbReference type="NCBI Taxonomy" id="2486013"/>
    <lineage>
        <taxon>Bacteria</taxon>
        <taxon>Bacillati</taxon>
        <taxon>Bacillota</taxon>
        <taxon>Bacilli</taxon>
        <taxon>Lactobacillales</taxon>
        <taxon>Lactobacillaceae</taxon>
        <taxon>Lacticaseibacillus</taxon>
    </lineage>
</organism>
<reference evidence="2" key="1">
    <citation type="journal article" date="2019" name="Int. J. Syst. Evol. Microbiol.">
        <title>The Global Catalogue of Microorganisms (GCM) 10K type strain sequencing project: providing services to taxonomists for standard genome sequencing and annotation.</title>
        <authorList>
            <consortium name="The Broad Institute Genomics Platform"/>
            <consortium name="The Broad Institute Genome Sequencing Center for Infectious Disease"/>
            <person name="Wu L."/>
            <person name="Ma J."/>
        </authorList>
    </citation>
    <scope>NUCLEOTIDE SEQUENCE [LARGE SCALE GENOMIC DNA]</scope>
    <source>
        <strain evidence="2">CCM 8903</strain>
    </source>
</reference>
<evidence type="ECO:0000313" key="1">
    <source>
        <dbReference type="EMBL" id="MFD1484423.1"/>
    </source>
</evidence>